<proteinExistence type="inferred from homology"/>
<dbReference type="NCBIfam" id="TIGR00055">
    <property type="entry name" value="uppS"/>
    <property type="match status" value="1"/>
</dbReference>
<protein>
    <submittedName>
        <fullName evidence="3">Undecaprenyl diphosphate synthase</fullName>
        <ecNumber evidence="3">2.5.1.31</ecNumber>
    </submittedName>
</protein>
<dbReference type="PANTHER" id="PTHR10291">
    <property type="entry name" value="DEHYDRODOLICHYL DIPHOSPHATE SYNTHASE FAMILY MEMBER"/>
    <property type="match status" value="1"/>
</dbReference>
<dbReference type="GO" id="GO:0016094">
    <property type="term" value="P:polyprenol biosynthetic process"/>
    <property type="evidence" value="ECO:0007669"/>
    <property type="project" value="TreeGrafter"/>
</dbReference>
<name>A0A3B1CTK7_9ZZZZ</name>
<dbReference type="SUPFAM" id="SSF64005">
    <property type="entry name" value="Undecaprenyl diphosphate synthase"/>
    <property type="match status" value="1"/>
</dbReference>
<reference evidence="3" key="1">
    <citation type="submission" date="2018-06" db="EMBL/GenBank/DDBJ databases">
        <authorList>
            <person name="Zhirakovskaya E."/>
        </authorList>
    </citation>
    <scope>NUCLEOTIDE SEQUENCE</scope>
</reference>
<gene>
    <name evidence="3" type="ORF">MNBD_NITROSPINAE02-1384</name>
</gene>
<dbReference type="GO" id="GO:0008834">
    <property type="term" value="F:ditrans,polycis-undecaprenyl-diphosphate synthase [(2E,6E)-farnesyl-diphosphate specific] activity"/>
    <property type="evidence" value="ECO:0007669"/>
    <property type="project" value="UniProtKB-EC"/>
</dbReference>
<dbReference type="PANTHER" id="PTHR10291:SF0">
    <property type="entry name" value="DEHYDRODOLICHYL DIPHOSPHATE SYNTHASE 2"/>
    <property type="match status" value="1"/>
</dbReference>
<dbReference type="EMBL" id="UOGE01000050">
    <property type="protein sequence ID" value="VAX20017.1"/>
    <property type="molecule type" value="Genomic_DNA"/>
</dbReference>
<evidence type="ECO:0000313" key="3">
    <source>
        <dbReference type="EMBL" id="VAX20017.1"/>
    </source>
</evidence>
<dbReference type="InterPro" id="IPR018520">
    <property type="entry name" value="UPP_synth-like_CS"/>
</dbReference>
<dbReference type="PROSITE" id="PS01066">
    <property type="entry name" value="UPP_SYNTHASE"/>
    <property type="match status" value="1"/>
</dbReference>
<dbReference type="InterPro" id="IPR036424">
    <property type="entry name" value="UPP_synth-like_sf"/>
</dbReference>
<comment type="cofactor">
    <cofactor evidence="1">
        <name>Mg(2+)</name>
        <dbReference type="ChEBI" id="CHEBI:18420"/>
    </cofactor>
</comment>
<dbReference type="FunFam" id="3.40.1180.10:FF:000001">
    <property type="entry name" value="(2E,6E)-farnesyl-diphosphate-specific ditrans,polycis-undecaprenyl-diphosphate synthase"/>
    <property type="match status" value="1"/>
</dbReference>
<evidence type="ECO:0000256" key="1">
    <source>
        <dbReference type="ARBA" id="ARBA00001946"/>
    </source>
</evidence>
<accession>A0A3B1CTK7</accession>
<dbReference type="HAMAP" id="MF_01139">
    <property type="entry name" value="ISPT"/>
    <property type="match status" value="1"/>
</dbReference>
<dbReference type="EC" id="2.5.1.31" evidence="3"/>
<sequence length="253" mass="28860">MTAIDCISRIDKAHLPRHIAIIMDGNGRWAKKKKLPRVAGHYEGVKVVDKIVTFSREIGIKALTLYSFSSENWRRPKDEVGVLMEILQKYVVKELGKMMKEDIKLQVIGRLNDLPGFARESVMNTMMKTKNNKGMTLTLALSYGSRDEITGAVRKIGGDLLEGLIGLEEITEEKLSSYLNTKDLPDPDLLIRTSGELRVSNFLLWQIAYTELFFSNKLWPDFGIEDMAEAILSFQQRERRYGKTTDQLTEGKR</sequence>
<keyword evidence="2 3" id="KW-0808">Transferase</keyword>
<dbReference type="AlphaFoldDB" id="A0A3B1CTK7"/>
<dbReference type="Pfam" id="PF01255">
    <property type="entry name" value="Prenyltransf"/>
    <property type="match status" value="1"/>
</dbReference>
<organism evidence="3">
    <name type="scientific">hydrothermal vent metagenome</name>
    <dbReference type="NCBI Taxonomy" id="652676"/>
    <lineage>
        <taxon>unclassified sequences</taxon>
        <taxon>metagenomes</taxon>
        <taxon>ecological metagenomes</taxon>
    </lineage>
</organism>
<dbReference type="NCBIfam" id="NF011405">
    <property type="entry name" value="PRK14830.1"/>
    <property type="match status" value="1"/>
</dbReference>
<dbReference type="CDD" id="cd00475">
    <property type="entry name" value="Cis_IPPS"/>
    <property type="match status" value="1"/>
</dbReference>
<dbReference type="InterPro" id="IPR001441">
    <property type="entry name" value="UPP_synth-like"/>
</dbReference>
<dbReference type="Gene3D" id="3.40.1180.10">
    <property type="entry name" value="Decaprenyl diphosphate synthase-like"/>
    <property type="match status" value="1"/>
</dbReference>
<evidence type="ECO:0000256" key="2">
    <source>
        <dbReference type="ARBA" id="ARBA00022679"/>
    </source>
</evidence>